<keyword evidence="3" id="KW-1185">Reference proteome</keyword>
<evidence type="ECO:0000313" key="2">
    <source>
        <dbReference type="EMBL" id="KEY64743.1"/>
    </source>
</evidence>
<dbReference type="AlphaFoldDB" id="A0A084AHG4"/>
<sequence>MRSRIRFKGRVSSTRRRSGNAPGLSQGTAALGEAVLLIQGEAAVGSGPLPAPSPTVRKGVLKVARRRASSNPRGCWAARDTCNERKRFPQATNHGAERGPLIMQTSRWRKRIQATNLATKYLA</sequence>
<reference evidence="2 3" key="1">
    <citation type="journal article" date="2014" name="BMC Genomics">
        <title>Comparative genome sequencing reveals chemotype-specific gene clusters in the toxigenic black mold Stachybotrys.</title>
        <authorList>
            <person name="Semeiks J."/>
            <person name="Borek D."/>
            <person name="Otwinowski Z."/>
            <person name="Grishin N.V."/>
        </authorList>
    </citation>
    <scope>NUCLEOTIDE SEQUENCE [LARGE SCALE GENOMIC DNA]</scope>
    <source>
        <strain evidence="3">CBS 109288 / IBT 7711</strain>
    </source>
</reference>
<evidence type="ECO:0000313" key="3">
    <source>
        <dbReference type="Proteomes" id="UP000028045"/>
    </source>
</evidence>
<protein>
    <submittedName>
        <fullName evidence="2">Uncharacterized protein</fullName>
    </submittedName>
</protein>
<organism evidence="2 3">
    <name type="scientific">Stachybotrys chartarum (strain CBS 109288 / IBT 7711)</name>
    <name type="common">Toxic black mold</name>
    <name type="synonym">Stilbospora chartarum</name>
    <dbReference type="NCBI Taxonomy" id="1280523"/>
    <lineage>
        <taxon>Eukaryota</taxon>
        <taxon>Fungi</taxon>
        <taxon>Dikarya</taxon>
        <taxon>Ascomycota</taxon>
        <taxon>Pezizomycotina</taxon>
        <taxon>Sordariomycetes</taxon>
        <taxon>Hypocreomycetidae</taxon>
        <taxon>Hypocreales</taxon>
        <taxon>Stachybotryaceae</taxon>
        <taxon>Stachybotrys</taxon>
    </lineage>
</organism>
<evidence type="ECO:0000256" key="1">
    <source>
        <dbReference type="SAM" id="MobiDB-lite"/>
    </source>
</evidence>
<dbReference type="EMBL" id="KL648728">
    <property type="protein sequence ID" value="KEY64743.1"/>
    <property type="molecule type" value="Genomic_DNA"/>
</dbReference>
<proteinExistence type="predicted"/>
<dbReference type="Proteomes" id="UP000028045">
    <property type="component" value="Unassembled WGS sequence"/>
</dbReference>
<gene>
    <name evidence="2" type="ORF">S7711_10945</name>
</gene>
<feature type="compositionally biased region" description="Basic residues" evidence="1">
    <location>
        <begin position="1"/>
        <end position="18"/>
    </location>
</feature>
<feature type="region of interest" description="Disordered" evidence="1">
    <location>
        <begin position="1"/>
        <end position="26"/>
    </location>
</feature>
<accession>A0A084AHG4</accession>
<dbReference type="HOGENOM" id="CLU_2016712_0_0_1"/>
<name>A0A084AHG4_STACB</name>